<name>A0AAE1DSY1_9GAST</name>
<evidence type="ECO:0000313" key="2">
    <source>
        <dbReference type="Proteomes" id="UP001283361"/>
    </source>
</evidence>
<sequence length="92" mass="10325">MAEVLRLFSKRNQPLVAAIFWDFHVDPVNTNEDEETSSDAACSWSDLQYLLIGTLQTPITEKILSENHASSQVDFSSGSTLGRFLHFLHGRS</sequence>
<comment type="caution">
    <text evidence="1">The sequence shown here is derived from an EMBL/GenBank/DDBJ whole genome shotgun (WGS) entry which is preliminary data.</text>
</comment>
<gene>
    <name evidence="1" type="ORF">RRG08_041335</name>
</gene>
<proteinExistence type="predicted"/>
<evidence type="ECO:0000313" key="1">
    <source>
        <dbReference type="EMBL" id="KAK3780478.1"/>
    </source>
</evidence>
<dbReference type="Proteomes" id="UP001283361">
    <property type="component" value="Unassembled WGS sequence"/>
</dbReference>
<dbReference type="EMBL" id="JAWDGP010002720">
    <property type="protein sequence ID" value="KAK3780478.1"/>
    <property type="molecule type" value="Genomic_DNA"/>
</dbReference>
<keyword evidence="2" id="KW-1185">Reference proteome</keyword>
<protein>
    <submittedName>
        <fullName evidence="1">Uncharacterized protein</fullName>
    </submittedName>
</protein>
<reference evidence="1" key="1">
    <citation type="journal article" date="2023" name="G3 (Bethesda)">
        <title>A reference genome for the long-term kleptoplast-retaining sea slug Elysia crispata morphotype clarki.</title>
        <authorList>
            <person name="Eastman K.E."/>
            <person name="Pendleton A.L."/>
            <person name="Shaikh M.A."/>
            <person name="Suttiyut T."/>
            <person name="Ogas R."/>
            <person name="Tomko P."/>
            <person name="Gavelis G."/>
            <person name="Widhalm J.R."/>
            <person name="Wisecaver J.H."/>
        </authorList>
    </citation>
    <scope>NUCLEOTIDE SEQUENCE</scope>
    <source>
        <strain evidence="1">ECLA1</strain>
    </source>
</reference>
<organism evidence="1 2">
    <name type="scientific">Elysia crispata</name>
    <name type="common">lettuce slug</name>
    <dbReference type="NCBI Taxonomy" id="231223"/>
    <lineage>
        <taxon>Eukaryota</taxon>
        <taxon>Metazoa</taxon>
        <taxon>Spiralia</taxon>
        <taxon>Lophotrochozoa</taxon>
        <taxon>Mollusca</taxon>
        <taxon>Gastropoda</taxon>
        <taxon>Heterobranchia</taxon>
        <taxon>Euthyneura</taxon>
        <taxon>Panpulmonata</taxon>
        <taxon>Sacoglossa</taxon>
        <taxon>Placobranchoidea</taxon>
        <taxon>Plakobranchidae</taxon>
        <taxon>Elysia</taxon>
    </lineage>
</organism>
<dbReference type="AlphaFoldDB" id="A0AAE1DSY1"/>
<accession>A0AAE1DSY1</accession>